<evidence type="ECO:0000313" key="2">
    <source>
        <dbReference type="Proteomes" id="UP000735302"/>
    </source>
</evidence>
<dbReference type="AlphaFoldDB" id="A0AAV3ZBK5"/>
<proteinExistence type="predicted"/>
<name>A0AAV3ZBK5_9GAST</name>
<comment type="caution">
    <text evidence="1">The sequence shown here is derived from an EMBL/GenBank/DDBJ whole genome shotgun (WGS) entry which is preliminary data.</text>
</comment>
<dbReference type="EMBL" id="BLXT01002187">
    <property type="protein sequence ID" value="GFN91911.1"/>
    <property type="molecule type" value="Genomic_DNA"/>
</dbReference>
<sequence>MSFVPLWDVDGTVARESALISAGILLTRVRACHRRPGLTLPSFCLFSAWLVPTNPYKVHLMQYGDIVDFKSLSAELPILDTRKDCDNEDTVTWGSIMELGVPKKPPQTIFYKTSHSDLNFKSVSFKRLTKRGGLSFEETEHTEDQHLQRKI</sequence>
<reference evidence="1 2" key="1">
    <citation type="journal article" date="2021" name="Elife">
        <title>Chloroplast acquisition without the gene transfer in kleptoplastic sea slugs, Plakobranchus ocellatus.</title>
        <authorList>
            <person name="Maeda T."/>
            <person name="Takahashi S."/>
            <person name="Yoshida T."/>
            <person name="Shimamura S."/>
            <person name="Takaki Y."/>
            <person name="Nagai Y."/>
            <person name="Toyoda A."/>
            <person name="Suzuki Y."/>
            <person name="Arimoto A."/>
            <person name="Ishii H."/>
            <person name="Satoh N."/>
            <person name="Nishiyama T."/>
            <person name="Hasebe M."/>
            <person name="Maruyama T."/>
            <person name="Minagawa J."/>
            <person name="Obokata J."/>
            <person name="Shigenobu S."/>
        </authorList>
    </citation>
    <scope>NUCLEOTIDE SEQUENCE [LARGE SCALE GENOMIC DNA]</scope>
</reference>
<evidence type="ECO:0000313" key="1">
    <source>
        <dbReference type="EMBL" id="GFN91911.1"/>
    </source>
</evidence>
<protein>
    <submittedName>
        <fullName evidence="1">Uncharacterized protein</fullName>
    </submittedName>
</protein>
<dbReference type="Proteomes" id="UP000735302">
    <property type="component" value="Unassembled WGS sequence"/>
</dbReference>
<organism evidence="1 2">
    <name type="scientific">Plakobranchus ocellatus</name>
    <dbReference type="NCBI Taxonomy" id="259542"/>
    <lineage>
        <taxon>Eukaryota</taxon>
        <taxon>Metazoa</taxon>
        <taxon>Spiralia</taxon>
        <taxon>Lophotrochozoa</taxon>
        <taxon>Mollusca</taxon>
        <taxon>Gastropoda</taxon>
        <taxon>Heterobranchia</taxon>
        <taxon>Euthyneura</taxon>
        <taxon>Panpulmonata</taxon>
        <taxon>Sacoglossa</taxon>
        <taxon>Placobranchoidea</taxon>
        <taxon>Plakobranchidae</taxon>
        <taxon>Plakobranchus</taxon>
    </lineage>
</organism>
<gene>
    <name evidence="1" type="ORF">PoB_001841700</name>
</gene>
<accession>A0AAV3ZBK5</accession>
<keyword evidence="2" id="KW-1185">Reference proteome</keyword>